<dbReference type="GO" id="GO:0006310">
    <property type="term" value="P:DNA recombination"/>
    <property type="evidence" value="ECO:0007669"/>
    <property type="project" value="InterPro"/>
</dbReference>
<reference evidence="11 12" key="1">
    <citation type="journal article" date="2013" name="ISME J.">
        <title>A metabolic model for members of the genus Tetrasphaera involved in enhanced biological phosphorus removal.</title>
        <authorList>
            <person name="Kristiansen R."/>
            <person name="Nguyen H.T.T."/>
            <person name="Saunders A.M."/>
            <person name="Nielsen J.L."/>
            <person name="Wimmer R."/>
            <person name="Le V.Q."/>
            <person name="McIlroy S.J."/>
            <person name="Petrovski S."/>
            <person name="Seviour R.J."/>
            <person name="Calteau A."/>
            <person name="Nielsen K.L."/>
            <person name="Nielsen P.H."/>
        </authorList>
    </citation>
    <scope>NUCLEOTIDE SEQUENCE [LARGE SCALE GENOMIC DNA]</scope>
    <source>
        <strain evidence="11 12">Ben 74</strain>
    </source>
</reference>
<keyword evidence="4 8" id="KW-0547">Nucleotide-binding</keyword>
<dbReference type="InterPro" id="IPR027417">
    <property type="entry name" value="P-loop_NTPase"/>
</dbReference>
<dbReference type="HAMAP" id="MF_00983">
    <property type="entry name" value="PriA"/>
    <property type="match status" value="1"/>
</dbReference>
<evidence type="ECO:0000256" key="3">
    <source>
        <dbReference type="ARBA" id="ARBA00022723"/>
    </source>
</evidence>
<dbReference type="GO" id="GO:0008270">
    <property type="term" value="F:zinc ion binding"/>
    <property type="evidence" value="ECO:0007669"/>
    <property type="project" value="UniProtKB-UniRule"/>
</dbReference>
<keyword evidence="7 8" id="KW-0238">DNA-binding</keyword>
<feature type="domain" description="Primosomal protein N' 3' DNA-binding" evidence="10">
    <location>
        <begin position="17"/>
        <end position="114"/>
    </location>
</feature>
<name>A0A077M9H2_9MICO</name>
<dbReference type="STRING" id="1193518.BN13_530011"/>
<evidence type="ECO:0000256" key="7">
    <source>
        <dbReference type="ARBA" id="ARBA00023125"/>
    </source>
</evidence>
<evidence type="ECO:0000313" key="12">
    <source>
        <dbReference type="Proteomes" id="UP000035720"/>
    </source>
</evidence>
<dbReference type="InterPro" id="IPR005259">
    <property type="entry name" value="PriA"/>
</dbReference>
<dbReference type="Gene3D" id="3.40.50.300">
    <property type="entry name" value="P-loop containing nucleotide triphosphate hydrolases"/>
    <property type="match status" value="1"/>
</dbReference>
<dbReference type="GO" id="GO:0003677">
    <property type="term" value="F:DNA binding"/>
    <property type="evidence" value="ECO:0007669"/>
    <property type="project" value="UniProtKB-UniRule"/>
</dbReference>
<keyword evidence="5 8" id="KW-0862">Zinc</keyword>
<organism evidence="11 12">
    <name type="scientific">Nostocoides jenkinsii Ben 74</name>
    <dbReference type="NCBI Taxonomy" id="1193518"/>
    <lineage>
        <taxon>Bacteria</taxon>
        <taxon>Bacillati</taxon>
        <taxon>Actinomycetota</taxon>
        <taxon>Actinomycetes</taxon>
        <taxon>Micrococcales</taxon>
        <taxon>Intrasporangiaceae</taxon>
        <taxon>Nostocoides</taxon>
    </lineage>
</organism>
<dbReference type="AlphaFoldDB" id="A0A077M9H2"/>
<dbReference type="Proteomes" id="UP000035720">
    <property type="component" value="Unassembled WGS sequence"/>
</dbReference>
<dbReference type="Pfam" id="PF17764">
    <property type="entry name" value="PriA_3primeBD"/>
    <property type="match status" value="1"/>
</dbReference>
<dbReference type="GO" id="GO:0043138">
    <property type="term" value="F:3'-5' DNA helicase activity"/>
    <property type="evidence" value="ECO:0007669"/>
    <property type="project" value="TreeGrafter"/>
</dbReference>
<evidence type="ECO:0000256" key="8">
    <source>
        <dbReference type="HAMAP-Rule" id="MF_00983"/>
    </source>
</evidence>
<feature type="binding site" evidence="8">
    <location>
        <position position="404"/>
    </location>
    <ligand>
        <name>Zn(2+)</name>
        <dbReference type="ChEBI" id="CHEBI:29105"/>
        <label>2</label>
    </ligand>
</feature>
<evidence type="ECO:0000256" key="4">
    <source>
        <dbReference type="ARBA" id="ARBA00022741"/>
    </source>
</evidence>
<keyword evidence="3 8" id="KW-0479">Metal-binding</keyword>
<evidence type="ECO:0000256" key="6">
    <source>
        <dbReference type="ARBA" id="ARBA00022840"/>
    </source>
</evidence>
<comment type="similarity">
    <text evidence="8">Belongs to the helicase family. PriA subfamily.</text>
</comment>
<feature type="binding site" evidence="8">
    <location>
        <position position="431"/>
    </location>
    <ligand>
        <name>Zn(2+)</name>
        <dbReference type="ChEBI" id="CHEBI:29105"/>
        <label>1</label>
    </ligand>
</feature>
<dbReference type="InterPro" id="IPR041222">
    <property type="entry name" value="PriA_3primeBD"/>
</dbReference>
<comment type="caution">
    <text evidence="11">The sequence shown here is derived from an EMBL/GenBank/DDBJ whole genome shotgun (WGS) entry which is preliminary data.</text>
</comment>
<dbReference type="GO" id="GO:0016787">
    <property type="term" value="F:hydrolase activity"/>
    <property type="evidence" value="ECO:0007669"/>
    <property type="project" value="UniProtKB-KW"/>
</dbReference>
<dbReference type="GO" id="GO:0005524">
    <property type="term" value="F:ATP binding"/>
    <property type="evidence" value="ECO:0007669"/>
    <property type="project" value="UniProtKB-UniRule"/>
</dbReference>
<comment type="cofactor">
    <cofactor evidence="8">
        <name>Zn(2+)</name>
        <dbReference type="ChEBI" id="CHEBI:29105"/>
    </cofactor>
    <text evidence="8">Binds 2 zinc ions per subunit.</text>
</comment>
<proteinExistence type="inferred from homology"/>
<keyword evidence="1 8" id="KW-0639">Primosome</keyword>
<keyword evidence="2 8" id="KW-0235">DNA replication</keyword>
<feature type="binding site" evidence="8">
    <location>
        <position position="434"/>
    </location>
    <ligand>
        <name>Zn(2+)</name>
        <dbReference type="ChEBI" id="CHEBI:29105"/>
        <label>1</label>
    </ligand>
</feature>
<dbReference type="PANTHER" id="PTHR30580">
    <property type="entry name" value="PRIMOSOMAL PROTEIN N"/>
    <property type="match status" value="1"/>
</dbReference>
<evidence type="ECO:0000259" key="10">
    <source>
        <dbReference type="Pfam" id="PF17764"/>
    </source>
</evidence>
<evidence type="ECO:0000313" key="11">
    <source>
        <dbReference type="EMBL" id="CCI53981.1"/>
    </source>
</evidence>
<dbReference type="RefSeq" id="WP_048546367.1">
    <property type="nucleotide sequence ID" value="NZ_HF571038.1"/>
</dbReference>
<dbReference type="GO" id="GO:0006270">
    <property type="term" value="P:DNA replication initiation"/>
    <property type="evidence" value="ECO:0007669"/>
    <property type="project" value="TreeGrafter"/>
</dbReference>
<keyword evidence="11" id="KW-0378">Hydrolase</keyword>
<feature type="binding site" evidence="8">
    <location>
        <position position="401"/>
    </location>
    <ligand>
        <name>Zn(2+)</name>
        <dbReference type="ChEBI" id="CHEBI:29105"/>
        <label>2</label>
    </ligand>
</feature>
<keyword evidence="12" id="KW-1185">Reference proteome</keyword>
<evidence type="ECO:0000256" key="9">
    <source>
        <dbReference type="SAM" id="MobiDB-lite"/>
    </source>
</evidence>
<comment type="function">
    <text evidence="8">Initiates the restart of stalled replication forks, which reloads the replicative helicase on sites other than the origin of replication. Recognizes and binds to abandoned replication forks and remodels them to uncover a helicase loading site. Promotes assembly of the primosome at these replication forks.</text>
</comment>
<comment type="caution">
    <text evidence="8">As this protein does not have any detectable helicase domains, it probably does not have helicase activity.</text>
</comment>
<dbReference type="PANTHER" id="PTHR30580:SF0">
    <property type="entry name" value="PRIMOSOMAL PROTEIN N"/>
    <property type="match status" value="1"/>
</dbReference>
<dbReference type="OrthoDB" id="3177118at2"/>
<evidence type="ECO:0000256" key="2">
    <source>
        <dbReference type="ARBA" id="ARBA00022705"/>
    </source>
</evidence>
<comment type="subunit">
    <text evidence="8">Component of the replication restart primosome.</text>
</comment>
<gene>
    <name evidence="8 11" type="primary">priA</name>
    <name evidence="11" type="ORF">BN13_530011</name>
</gene>
<dbReference type="EMBL" id="CAJC01000165">
    <property type="protein sequence ID" value="CCI53981.1"/>
    <property type="molecule type" value="Genomic_DNA"/>
</dbReference>
<dbReference type="GO" id="GO:0006302">
    <property type="term" value="P:double-strand break repair"/>
    <property type="evidence" value="ECO:0007669"/>
    <property type="project" value="InterPro"/>
</dbReference>
<feature type="binding site" evidence="8">
    <location>
        <position position="422"/>
    </location>
    <ligand>
        <name>Zn(2+)</name>
        <dbReference type="ChEBI" id="CHEBI:29105"/>
        <label>2</label>
    </ligand>
</feature>
<protein>
    <recommendedName>
        <fullName evidence="8">Probable replication restart protein PriA</fullName>
    </recommendedName>
    <alternativeName>
        <fullName evidence="8">Putative ATP-dependent DNA helicase PriA</fullName>
    </alternativeName>
</protein>
<feature type="binding site" evidence="8">
    <location>
        <position position="392"/>
    </location>
    <ligand>
        <name>Zn(2+)</name>
        <dbReference type="ChEBI" id="CHEBI:29105"/>
        <label>1</label>
    </ligand>
</feature>
<dbReference type="GO" id="GO:1990077">
    <property type="term" value="C:primosome complex"/>
    <property type="evidence" value="ECO:0007669"/>
    <property type="project" value="UniProtKB-UniRule"/>
</dbReference>
<dbReference type="InterPro" id="IPR042115">
    <property type="entry name" value="PriA_3primeBD_sf"/>
</dbReference>
<feature type="region of interest" description="Disordered" evidence="9">
    <location>
        <begin position="533"/>
        <end position="553"/>
    </location>
</feature>
<dbReference type="GO" id="GO:0006269">
    <property type="term" value="P:DNA replication, synthesis of primer"/>
    <property type="evidence" value="ECO:0007669"/>
    <property type="project" value="UniProtKB-KW"/>
</dbReference>
<feature type="binding site" evidence="8">
    <location>
        <position position="395"/>
    </location>
    <ligand>
        <name>Zn(2+)</name>
        <dbReference type="ChEBI" id="CHEBI:29105"/>
        <label>1</label>
    </ligand>
</feature>
<feature type="binding site" evidence="8">
    <location>
        <position position="419"/>
    </location>
    <ligand>
        <name>Zn(2+)</name>
        <dbReference type="ChEBI" id="CHEBI:29105"/>
        <label>2</label>
    </ligand>
</feature>
<sequence length="692" mass="72084">MAKDETQAVTDPVAVVLVDSGLPHLDRPFEYAVPAALAEAAQPGVRVKVRFAGRDVPGFVIERRSGAEHEGRLTPIRTVVSSEPVLTPAILGLAREVAQAYAGTVGDVLRLAVPPRHARAEAALSAASSGARDLDPRAPDATAWEPYPAGAALLRHLREGRSPVAAWSAIPAATRPEVDWPRALAQACAATASGGRGAIVIVPDQRDLDRVDQALRAELGPGRHVLLTAEQGPQARYTAWLTVLRGQVSVVAGTRSAAFAPMPRLGLLAVWDDGDDLHEEPRAPYHHVRELALIRGRREAAAVLIGGFGRTVASMQLVEQGVARAVDPDPVLLRAAMPRILVAGEGREQERDSAAASARLPSLAWRTATAALASGPVLVQVPRRGYIPALACQNCRARARCQRCEGPLGQPVAGQPPLCRWCASPAPAWTCPACGDRRLRSLVIGSRRTAEELGRAFPGVSLVRSSAGEVKASVGPRPALVIATPGAEPIAEGGYAAALLLDAWALLDRPSLDAGPEALRRWLAAAALVRPATGGGTAGKSGGGTAGRTGGGTAGTSGEGVVVLCGAAGESAIPAVEALVRWDPRWLAERELREREALRLPPVSVMAAVSGPRAVLAEVAQSLEVPPSVARFGPSAIGPSAVGQDDLHRLVFKADAAEGAGLARALSDARAARSARKETPALGVRMRLTDLD</sequence>
<evidence type="ECO:0000256" key="1">
    <source>
        <dbReference type="ARBA" id="ARBA00022515"/>
    </source>
</evidence>
<accession>A0A077M9H2</accession>
<dbReference type="Gene3D" id="3.40.1440.60">
    <property type="entry name" value="PriA, 3(prime) DNA-binding domain"/>
    <property type="match status" value="1"/>
</dbReference>
<evidence type="ECO:0000256" key="5">
    <source>
        <dbReference type="ARBA" id="ARBA00022833"/>
    </source>
</evidence>
<keyword evidence="6 8" id="KW-0067">ATP-binding</keyword>